<dbReference type="PANTHER" id="PTHR13754:SF18">
    <property type="entry name" value="7,8-DIHYDROPTERIN-6-METHYL-4-(BETA-D-RIBOFURANOSYL)-AMINOBENZENE-5'-PHOSPHATE SYNTHASE"/>
    <property type="match status" value="1"/>
</dbReference>
<dbReference type="EMBL" id="AGJL01000027">
    <property type="protein sequence ID" value="EHP86066.1"/>
    <property type="molecule type" value="Genomic_DNA"/>
</dbReference>
<dbReference type="SUPFAM" id="SSF56281">
    <property type="entry name" value="Metallo-hydrolase/oxidoreductase"/>
    <property type="match status" value="1"/>
</dbReference>
<dbReference type="GO" id="GO:0016740">
    <property type="term" value="F:transferase activity"/>
    <property type="evidence" value="ECO:0007669"/>
    <property type="project" value="TreeGrafter"/>
</dbReference>
<dbReference type="Gene3D" id="3.60.15.10">
    <property type="entry name" value="Ribonuclease Z/Hydroxyacylglutathione hydrolase-like"/>
    <property type="match status" value="1"/>
</dbReference>
<organism evidence="2 3">
    <name type="scientific">Methanotorris formicicus Mc-S-70</name>
    <dbReference type="NCBI Taxonomy" id="647171"/>
    <lineage>
        <taxon>Archaea</taxon>
        <taxon>Methanobacteriati</taxon>
        <taxon>Methanobacteriota</taxon>
        <taxon>Methanomada group</taxon>
        <taxon>Methanococci</taxon>
        <taxon>Methanococcales</taxon>
        <taxon>Methanocaldococcaceae</taxon>
        <taxon>Methanotorris</taxon>
    </lineage>
</organism>
<comment type="caution">
    <text evidence="2">The sequence shown here is derived from an EMBL/GenBank/DDBJ whole genome shotgun (WGS) entry which is preliminary data.</text>
</comment>
<dbReference type="InterPro" id="IPR041712">
    <property type="entry name" value="DHPS-like_MBL-fold"/>
</dbReference>
<dbReference type="STRING" id="647171.MetfoDRAFT_1169"/>
<proteinExistence type="predicted"/>
<evidence type="ECO:0000313" key="3">
    <source>
        <dbReference type="Proteomes" id="UP000003706"/>
    </source>
</evidence>
<feature type="domain" description="Metallo-beta-lactamase" evidence="1">
    <location>
        <begin position="38"/>
        <end position="251"/>
    </location>
</feature>
<reference evidence="2 3" key="1">
    <citation type="submission" date="2011-09" db="EMBL/GenBank/DDBJ databases">
        <title>The draft genome of Methanotorris formicicus Mc-S-70.</title>
        <authorList>
            <consortium name="US DOE Joint Genome Institute (JGI-PGF)"/>
            <person name="Lucas S."/>
            <person name="Han J."/>
            <person name="Lapidus A."/>
            <person name="Cheng J.-F."/>
            <person name="Goodwin L."/>
            <person name="Pitluck S."/>
            <person name="Peters L."/>
            <person name="Land M.L."/>
            <person name="Hauser L."/>
            <person name="Sieprawska-Lupa M."/>
            <person name="Takai K."/>
            <person name="Miyazaki J."/>
            <person name="Whitman W."/>
            <person name="Woyke T.J."/>
        </authorList>
    </citation>
    <scope>NUCLEOTIDE SEQUENCE [LARGE SCALE GENOMIC DNA]</scope>
    <source>
        <strain evidence="2 3">Mc-S-70</strain>
    </source>
</reference>
<evidence type="ECO:0000313" key="2">
    <source>
        <dbReference type="EMBL" id="EHP86066.1"/>
    </source>
</evidence>
<dbReference type="InterPro" id="IPR001279">
    <property type="entry name" value="Metallo-B-lactamas"/>
</dbReference>
<dbReference type="SMART" id="SM00849">
    <property type="entry name" value="Lactamase_B"/>
    <property type="match status" value="1"/>
</dbReference>
<dbReference type="Proteomes" id="UP000003706">
    <property type="component" value="Unassembled WGS sequence"/>
</dbReference>
<dbReference type="InterPro" id="IPR052926">
    <property type="entry name" value="Metallo-beta-lactamase_dom"/>
</dbReference>
<dbReference type="PANTHER" id="PTHR13754">
    <property type="entry name" value="METALLO-BETA-LACTAMASE SUPERFAMILY PROTEIN"/>
    <property type="match status" value="1"/>
</dbReference>
<dbReference type="InterPro" id="IPR036866">
    <property type="entry name" value="RibonucZ/Hydroxyglut_hydro"/>
</dbReference>
<dbReference type="Pfam" id="PF00753">
    <property type="entry name" value="Lactamase_B"/>
    <property type="match status" value="1"/>
</dbReference>
<keyword evidence="3" id="KW-1185">Reference proteome</keyword>
<gene>
    <name evidence="2" type="ORF">MetfoDRAFT_1169</name>
</gene>
<dbReference type="CDD" id="cd07713">
    <property type="entry name" value="DHPS-like_MBL-fold"/>
    <property type="match status" value="1"/>
</dbReference>
<accession>H1KZE6</accession>
<dbReference type="AlphaFoldDB" id="H1KZE6"/>
<protein>
    <submittedName>
        <fullName evidence="2">Beta-lactamase domain protein</fullName>
    </submittedName>
</protein>
<name>H1KZE6_9EURY</name>
<evidence type="ECO:0000259" key="1">
    <source>
        <dbReference type="SMART" id="SM00849"/>
    </source>
</evidence>
<dbReference type="PATRIC" id="fig|647171.4.peg.1146"/>
<sequence length="278" mass="31895">MCKIYINLHPNNYKNFGDKMQIKILIDNIAYKKYLAQHGLSIIVEGKERILLDTGQSPLVLEKNLEIMGEDDNFDAIILSHGHYDHADGLSYFINKEDFNSKIIMHPDALLDKYSGNKRRYIGINKEIKEFLKNYSNTLFVEEPYKLSKDVIISGYIPRKNHYEMEKFYTLVNGEFKEDSINDDMFLIVDGVVITGCSHSGIINVVEYAKTLSNIRGVIGGFHLGGASERYINEVKEYFKNQDLEFIMPLHCTGFEASKILSDLDNFVYGHVGKIIEL</sequence>